<keyword evidence="12 15" id="KW-0456">Lyase</keyword>
<keyword evidence="11 15" id="KW-0057">Aromatic amino acid biosynthesis</keyword>
<organism evidence="18 19">
    <name type="scientific">Candidatus Ghiorseimicrobium undicola</name>
    <dbReference type="NCBI Taxonomy" id="1974746"/>
    <lineage>
        <taxon>Bacteria</taxon>
        <taxon>Pseudomonadati</taxon>
        <taxon>Candidatus Omnitrophota</taxon>
        <taxon>Candidatus Ghiorseimicrobium</taxon>
    </lineage>
</organism>
<dbReference type="AlphaFoldDB" id="A0A2H0LY33"/>
<proteinExistence type="inferred from homology"/>
<comment type="pathway">
    <text evidence="2 15">Amino-acid biosynthesis; L-tryptophan biosynthesis; L-tryptophan from chorismate: step 1/5.</text>
</comment>
<evidence type="ECO:0000256" key="13">
    <source>
        <dbReference type="ARBA" id="ARBA00025634"/>
    </source>
</evidence>
<dbReference type="Pfam" id="PF04715">
    <property type="entry name" value="Anth_synt_I_N"/>
    <property type="match status" value="1"/>
</dbReference>
<comment type="cofactor">
    <cofactor evidence="1 15">
        <name>Mg(2+)</name>
        <dbReference type="ChEBI" id="CHEBI:18420"/>
    </cofactor>
</comment>
<dbReference type="Gene3D" id="3.60.120.10">
    <property type="entry name" value="Anthranilate synthase"/>
    <property type="match status" value="1"/>
</dbReference>
<sequence length="498" mass="56332">MFYPSEKEFIKLAGSSNIIAVYKEIMADIETPISAYLKLDNGKFSYLLESVEGAEKIARFSFLGNDPLVVFKSKKKKVYITEYEAGGSLKKRIFAADLSPLAELKKLMMNFKSHEVKGLPRFPGGFVGYIGYDTVRFFEPKLSKNMPKDDLKMADMYFILAKNIIIFDHARHRLKIMVNAYIKPHTKPSVKNLKNIYRLTCERIDELERSLRMDIPLKSMPKQTNRHLKFKSNLGRAVFKKMVYKAKEYIKAGEIIQVVLSQRFSASLSGSHFDIYRRLRSINPSPYMFYLNFDDIALAGSSPEMFVRCENSVVQMRPIAGTRPRGRNKSEDLKLSQDLLADKKERAEHLMLVDLGRNDLGRVCKFGSVEVDEFMTVERYSHVMHIVSNVKGRLNSGRSVFDIVPATFPAGTVSGAPKVRAMEIIDELENVSRGPYAGCVGYFSLSGNLDTCITIRTVVMKGKTAYIQAGAGIVADSEPEKEYLETVNKAKAQMETLT</sequence>
<evidence type="ECO:0000256" key="14">
    <source>
        <dbReference type="ARBA" id="ARBA00047683"/>
    </source>
</evidence>
<dbReference type="InterPro" id="IPR005256">
    <property type="entry name" value="Anth_synth_I_PabB"/>
</dbReference>
<accession>A0A2H0LY33</accession>
<evidence type="ECO:0000259" key="16">
    <source>
        <dbReference type="Pfam" id="PF00425"/>
    </source>
</evidence>
<evidence type="ECO:0000256" key="15">
    <source>
        <dbReference type="RuleBase" id="RU364045"/>
    </source>
</evidence>
<dbReference type="EC" id="4.1.3.27" evidence="5 15"/>
<dbReference type="GO" id="GO:0004049">
    <property type="term" value="F:anthranilate synthase activity"/>
    <property type="evidence" value="ECO:0007669"/>
    <property type="project" value="UniProtKB-EC"/>
</dbReference>
<evidence type="ECO:0000256" key="12">
    <source>
        <dbReference type="ARBA" id="ARBA00023239"/>
    </source>
</evidence>
<evidence type="ECO:0000256" key="6">
    <source>
        <dbReference type="ARBA" id="ARBA00020653"/>
    </source>
</evidence>
<feature type="domain" description="Anthranilate synthase component I N-terminal" evidence="17">
    <location>
        <begin position="28"/>
        <end position="175"/>
    </location>
</feature>
<evidence type="ECO:0000256" key="7">
    <source>
        <dbReference type="ARBA" id="ARBA00022605"/>
    </source>
</evidence>
<keyword evidence="8 15" id="KW-0479">Metal-binding</keyword>
<dbReference type="Proteomes" id="UP000229641">
    <property type="component" value="Unassembled WGS sequence"/>
</dbReference>
<evidence type="ECO:0000313" key="19">
    <source>
        <dbReference type="Proteomes" id="UP000229641"/>
    </source>
</evidence>
<dbReference type="EMBL" id="PCWA01000109">
    <property type="protein sequence ID" value="PIQ88395.1"/>
    <property type="molecule type" value="Genomic_DNA"/>
</dbReference>
<dbReference type="InterPro" id="IPR019999">
    <property type="entry name" value="Anth_synth_I-like"/>
</dbReference>
<gene>
    <name evidence="15 18" type="primary">trpE</name>
    <name evidence="18" type="ORF">COV72_08820</name>
</gene>
<dbReference type="SUPFAM" id="SSF56322">
    <property type="entry name" value="ADC synthase"/>
    <property type="match status" value="1"/>
</dbReference>
<comment type="similarity">
    <text evidence="3 15">Belongs to the anthranilate synthase component I family.</text>
</comment>
<dbReference type="Pfam" id="PF00425">
    <property type="entry name" value="Chorismate_bind"/>
    <property type="match status" value="1"/>
</dbReference>
<keyword evidence="9 15" id="KW-0822">Tryptophan biosynthesis</keyword>
<dbReference type="PRINTS" id="PR00095">
    <property type="entry name" value="ANTSNTHASEI"/>
</dbReference>
<evidence type="ECO:0000256" key="9">
    <source>
        <dbReference type="ARBA" id="ARBA00022822"/>
    </source>
</evidence>
<comment type="caution">
    <text evidence="18">The sequence shown here is derived from an EMBL/GenBank/DDBJ whole genome shotgun (WGS) entry which is preliminary data.</text>
</comment>
<evidence type="ECO:0000313" key="18">
    <source>
        <dbReference type="EMBL" id="PIQ88395.1"/>
    </source>
</evidence>
<dbReference type="GO" id="GO:0046872">
    <property type="term" value="F:metal ion binding"/>
    <property type="evidence" value="ECO:0007669"/>
    <property type="project" value="UniProtKB-KW"/>
</dbReference>
<dbReference type="NCBIfam" id="TIGR00564">
    <property type="entry name" value="trpE_most"/>
    <property type="match status" value="1"/>
</dbReference>
<evidence type="ECO:0000256" key="8">
    <source>
        <dbReference type="ARBA" id="ARBA00022723"/>
    </source>
</evidence>
<feature type="domain" description="Chorismate-utilising enzyme C-terminal" evidence="16">
    <location>
        <begin position="237"/>
        <end position="489"/>
    </location>
</feature>
<dbReference type="InterPro" id="IPR005801">
    <property type="entry name" value="ADC_synthase"/>
</dbReference>
<evidence type="ECO:0000256" key="3">
    <source>
        <dbReference type="ARBA" id="ARBA00009562"/>
    </source>
</evidence>
<dbReference type="PANTHER" id="PTHR11236">
    <property type="entry name" value="AMINOBENZOATE/ANTHRANILATE SYNTHASE"/>
    <property type="match status" value="1"/>
</dbReference>
<dbReference type="UniPathway" id="UPA00035">
    <property type="reaction ID" value="UER00040"/>
</dbReference>
<evidence type="ECO:0000256" key="11">
    <source>
        <dbReference type="ARBA" id="ARBA00023141"/>
    </source>
</evidence>
<evidence type="ECO:0000259" key="17">
    <source>
        <dbReference type="Pfam" id="PF04715"/>
    </source>
</evidence>
<dbReference type="InterPro" id="IPR006805">
    <property type="entry name" value="Anth_synth_I_N"/>
</dbReference>
<evidence type="ECO:0000256" key="5">
    <source>
        <dbReference type="ARBA" id="ARBA00012266"/>
    </source>
</evidence>
<dbReference type="PANTHER" id="PTHR11236:SF48">
    <property type="entry name" value="ISOCHORISMATE SYNTHASE MENF"/>
    <property type="match status" value="1"/>
</dbReference>
<comment type="catalytic activity">
    <reaction evidence="14 15">
        <text>chorismate + L-glutamine = anthranilate + pyruvate + L-glutamate + H(+)</text>
        <dbReference type="Rhea" id="RHEA:21732"/>
        <dbReference type="ChEBI" id="CHEBI:15361"/>
        <dbReference type="ChEBI" id="CHEBI:15378"/>
        <dbReference type="ChEBI" id="CHEBI:16567"/>
        <dbReference type="ChEBI" id="CHEBI:29748"/>
        <dbReference type="ChEBI" id="CHEBI:29985"/>
        <dbReference type="ChEBI" id="CHEBI:58359"/>
        <dbReference type="EC" id="4.1.3.27"/>
    </reaction>
</comment>
<dbReference type="GO" id="GO:0000162">
    <property type="term" value="P:L-tryptophan biosynthetic process"/>
    <property type="evidence" value="ECO:0007669"/>
    <property type="project" value="UniProtKB-UniPathway"/>
</dbReference>
<protein>
    <recommendedName>
        <fullName evidence="6 15">Anthranilate synthase component 1</fullName>
        <ecNumber evidence="5 15">4.1.3.27</ecNumber>
    </recommendedName>
</protein>
<comment type="subunit">
    <text evidence="4 15">Heterotetramer consisting of two non-identical subunits: a beta subunit (TrpG) and a large alpha subunit (TrpE).</text>
</comment>
<evidence type="ECO:0000256" key="10">
    <source>
        <dbReference type="ARBA" id="ARBA00022842"/>
    </source>
</evidence>
<evidence type="ECO:0000256" key="4">
    <source>
        <dbReference type="ARBA" id="ARBA00011575"/>
    </source>
</evidence>
<keyword evidence="7 15" id="KW-0028">Amino-acid biosynthesis</keyword>
<evidence type="ECO:0000256" key="2">
    <source>
        <dbReference type="ARBA" id="ARBA00004873"/>
    </source>
</evidence>
<dbReference type="InterPro" id="IPR015890">
    <property type="entry name" value="Chorismate_C"/>
</dbReference>
<comment type="function">
    <text evidence="13 15">Part of a heterotetrameric complex that catalyzes the two-step biosynthesis of anthranilate, an intermediate in the biosynthesis of L-tryptophan. In the first step, the glutamine-binding beta subunit (TrpG) of anthranilate synthase (AS) provides the glutamine amidotransferase activity which generates ammonia as a substrate that, along with chorismate, is used in the second step, catalyzed by the large alpha subunit of AS (TrpE) to produce anthranilate. In the absence of TrpG, TrpE can synthesize anthranilate directly from chorismate and high concentrations of ammonia.</text>
</comment>
<name>A0A2H0LY33_9BACT</name>
<evidence type="ECO:0000256" key="1">
    <source>
        <dbReference type="ARBA" id="ARBA00001946"/>
    </source>
</evidence>
<keyword evidence="10 15" id="KW-0460">Magnesium</keyword>
<reference evidence="18 19" key="1">
    <citation type="submission" date="2017-09" db="EMBL/GenBank/DDBJ databases">
        <title>Depth-based differentiation of microbial function through sediment-hosted aquifers and enrichment of novel symbionts in the deep terrestrial subsurface.</title>
        <authorList>
            <person name="Probst A.J."/>
            <person name="Ladd B."/>
            <person name="Jarett J.K."/>
            <person name="Geller-Mcgrath D.E."/>
            <person name="Sieber C.M."/>
            <person name="Emerson J.B."/>
            <person name="Anantharaman K."/>
            <person name="Thomas B.C."/>
            <person name="Malmstrom R."/>
            <person name="Stieglmeier M."/>
            <person name="Klingl A."/>
            <person name="Woyke T."/>
            <person name="Ryan C.M."/>
            <person name="Banfield J.F."/>
        </authorList>
    </citation>
    <scope>NUCLEOTIDE SEQUENCE [LARGE SCALE GENOMIC DNA]</scope>
    <source>
        <strain evidence="18">CG11_big_fil_rev_8_21_14_0_20_42_13</strain>
    </source>
</reference>